<dbReference type="InterPro" id="IPR022385">
    <property type="entry name" value="Rhs_assc_core"/>
</dbReference>
<dbReference type="AlphaFoldDB" id="A0AAE2A7D2"/>
<sequence length="896" mass="100860">MSLHVNTPRMSVVDPRGLPVRTVDYCRDIEDGPVESRINRTLHDAAGRAVKQWDPRLWLSQAGDPLPPANLTQVFTLDSTVIRSDSVDAGTQIELKGLAGQTVFSWDSRQTQRDIECDFMQRPVAIFEQGANEPRRCVERMTYGHPGCGDPSRNQYGQLIRHDHPAGSVLFDAFAISGPRTKDIRHFTLEPLATDWPEREEDRQRLLEPGVGATTQWRYGALGDVLEQTDARDNRHTFELTVDGRLRERRLQLKDQPAQILVSDIRYSADGSIERETAGNGVVAALTYRPEDGRLTVRRDKDAAGRVLQHWIYDYDPMGNVLSIEDKALPIRYFANQRIEPVSRFVYDSLYQLIMAFGWEAGSASQGPQSMGRVDPAAVSNYQQTYEYDSGGNLRRLTHVGAQSHGRKLQPASYSNRALPYEHAPPDDAQIEAAYDRRGNVLQLEPGRILSWNLRNQLQSVSPVERASGGNDCEVYLYGDVGLRVRKIRSLKTNARTVVAEVRYLPGLELRTDNEIGERLQVITAEGGLNNIRVLHWEIPPPTGTNDRYRYACSDHLGSVSLESDDRGAIISQEVFHPFGTTAWQNGELKYKYVRYSGKEHDATGLYYYGFRYYIPWLQRWASTDPAGYSDGLNIYRMVRNNPLTMRDALGLQAETGTYEADVGIRVRLAFKLLSSQAHVSRLDLGGVEYSKSADFKLVEVGEGPDFSVSKRELLSHLRMYRRQYREMYHDSMRRELQNTNVSAEQNFELGKEIAEITSSSLKYSSEPRVSEEKTVTKHFFALINRDDVEKKGQDKVIYGIAELSVSSTKGGESTVHVSNVIAHPLTQPGVDKFLGESVETTEAIQPFKLRGIGTYLTVKSLARMVSTHNVQKVRTAAVNPRSAAIAKRLGARKVA</sequence>
<organism evidence="1 2">
    <name type="scientific">Pseudomonas fluorescens</name>
    <dbReference type="NCBI Taxonomy" id="294"/>
    <lineage>
        <taxon>Bacteria</taxon>
        <taxon>Pseudomonadati</taxon>
        <taxon>Pseudomonadota</taxon>
        <taxon>Gammaproteobacteria</taxon>
        <taxon>Pseudomonadales</taxon>
        <taxon>Pseudomonadaceae</taxon>
        <taxon>Pseudomonas</taxon>
    </lineage>
</organism>
<dbReference type="RefSeq" id="WP_039769439.1">
    <property type="nucleotide sequence ID" value="NZ_JTGH01000012.1"/>
</dbReference>
<comment type="caution">
    <text evidence="1">The sequence shown here is derived from an EMBL/GenBank/DDBJ whole genome shotgun (WGS) entry which is preliminary data.</text>
</comment>
<evidence type="ECO:0000313" key="2">
    <source>
        <dbReference type="Proteomes" id="UP000031587"/>
    </source>
</evidence>
<dbReference type="EMBL" id="JTGH01000012">
    <property type="protein sequence ID" value="KIF59622.1"/>
    <property type="molecule type" value="Genomic_DNA"/>
</dbReference>
<gene>
    <name evidence="1" type="ORF">QS95_15845</name>
</gene>
<evidence type="ECO:0000313" key="1">
    <source>
        <dbReference type="EMBL" id="KIF59622.1"/>
    </source>
</evidence>
<dbReference type="Proteomes" id="UP000031587">
    <property type="component" value="Unassembled WGS sequence"/>
</dbReference>
<dbReference type="PANTHER" id="PTHR32305">
    <property type="match status" value="1"/>
</dbReference>
<proteinExistence type="predicted"/>
<name>A0AAE2A7D2_PSEFL</name>
<protein>
    <submittedName>
        <fullName evidence="1">Toxin</fullName>
    </submittedName>
</protein>
<reference evidence="1 2" key="1">
    <citation type="submission" date="2014-11" db="EMBL/GenBank/DDBJ databases">
        <title>Draft genome sequence of Pseudomonas fluorescens strains SF4c SF39a.</title>
        <authorList>
            <person name="Underwood G.E."/>
            <person name="Ly L.K."/>
            <person name="Bitzer A.S."/>
            <person name="Godino A."/>
            <person name="Bucci V."/>
            <person name="Fischer S."/>
            <person name="Silby M.W."/>
        </authorList>
    </citation>
    <scope>NUCLEOTIDE SEQUENCE [LARGE SCALE GENOMIC DNA]</scope>
    <source>
        <strain evidence="1 2">SF4c</strain>
    </source>
</reference>
<dbReference type="Gene3D" id="2.180.10.10">
    <property type="entry name" value="RHS repeat-associated core"/>
    <property type="match status" value="1"/>
</dbReference>
<accession>A0AAE2A7D2</accession>
<dbReference type="PANTHER" id="PTHR32305:SF15">
    <property type="entry name" value="PROTEIN RHSA-RELATED"/>
    <property type="match status" value="1"/>
</dbReference>
<dbReference type="InterPro" id="IPR050708">
    <property type="entry name" value="T6SS_VgrG/RHS"/>
</dbReference>
<dbReference type="NCBIfam" id="TIGR03696">
    <property type="entry name" value="Rhs_assc_core"/>
    <property type="match status" value="1"/>
</dbReference>